<dbReference type="GO" id="GO:0003824">
    <property type="term" value="F:catalytic activity"/>
    <property type="evidence" value="ECO:0007669"/>
    <property type="project" value="UniProtKB-ARBA"/>
</dbReference>
<dbReference type="Pfam" id="PF05860">
    <property type="entry name" value="TPS"/>
    <property type="match status" value="1"/>
</dbReference>
<feature type="compositionally biased region" description="Low complexity" evidence="2">
    <location>
        <begin position="1680"/>
        <end position="1690"/>
    </location>
</feature>
<dbReference type="InterPro" id="IPR010069">
    <property type="entry name" value="CdiA_FHA1_rpt"/>
</dbReference>
<dbReference type="InterPro" id="IPR008638">
    <property type="entry name" value="FhaB/CdiA-like_TPS"/>
</dbReference>
<gene>
    <name evidence="4" type="ORF">SAMN02745752_02356</name>
</gene>
<proteinExistence type="predicted"/>
<dbReference type="NCBIfam" id="TIGR01901">
    <property type="entry name" value="adhes_NPXG"/>
    <property type="match status" value="1"/>
</dbReference>
<dbReference type="Proteomes" id="UP000182350">
    <property type="component" value="Unassembled WGS sequence"/>
</dbReference>
<sequence>MAHLSGTSKDRRLGFTATQRKHIALAVLISYLLYPGALLAQGIEAASGSPHAPQITESQNNIPVVNINRPNSSGVSRNQYNQFNVGQQGLILNNSNNITQTQLAGYIDGNASLKGRQARIILNEVTSANPSHLRGYTEVAGASAEFILANPNGITCNGCGFINIPRSTLTTGHTHFNSDGSLAGFRVEGGQIAIEGAGLNAANVSQLDLLSRTIRINGELWADHLNLVTGRNSIDHASLQATPLEAEVDPDVDAATTTPEIALDVAAIGGMYANVIRMVGTEKGFGVNSQGQMIAEQDFTLSAEGRITLSGVTHAIGGELAISTPEWMENTGFVGGQQVSVDARQIHNTDEAVMVAEHRLALTATEAVDNAGGMQAADIEVNSGSFNNSEEGILFAENSLTIRAEQDLDNQGALVAEQLELQAARLSNTAGGVLLAFGDADIRVDETLLNASSTIEVAGHLHLEADTINNVREVFEVDAEVTVNQYRNINISVSGKYDSGTRTYTETITEYEVVADSEPGYILAGLNLTLLGSINNIYSVISAGQDLSHSGGELNNLDYTAVNSNVHAGRDRLSYPHRSCRSRVAGYCTRYRTITRTENRDYNRTTTESVTLAEAIFSAGQNLTGQISQLNNGMSVDQLAQSHRDSERDATLPSWRLGDAGYRLPTGGLTRPSSNPDHPYLIATDPRLTSYKSFISSDYMLSRMDHDPSATVKRLGDGFVEQRLVRDQLLNQTGFQHLSGFTDLEQQYLWLMENALNQAAALSLSPGIALTAEQISLLQEPIVWMVQETFETPNGVQTALVPKVYLGTGQDLLIRSDGALLAAGNNLTLEVADAATNNGNIQAGSDLNLSAENLINTGDITAGNDLTLTTEGDLVNQGGVIAAGADLALTVGGDLVNETESERIDTYNQVSTSRTGIAGVLGARSTVSTEKQLTGTQTLVGREASISGGNVNIQVGGDVRMTGARLSAEEQLLLQAGGSISLNALQTREQSRGRNHRINEVDHLTNQIQAGGDLQLIADGALYSEATHFEAGRDLLLQAQDLTLAAVKAVSTNNSTIGSTTRKLTSETVTGNLLMAGGNLVLNAADNILSTSSDMQAQNGILALFAGGDVILDAETERDYSYSKSSRTSSGTFSSTRRTTTSTRESVDTVGNTLAAQDIQIQAGGLAHLHASQLNAENNISISATDIAITAGIDQTYRQDTSVRTSTFRRSTSDRGSLNQSAAGSELNAANIQLEATGVIQLTASELNASKDLIIGNLAVEQREDGSFKAINGDGTPDQLIVDTLELRNEDWSHRTSGYRGAAATLAKGVAVISGAVLETLAPNASKPEITLSRSSSNTETRISQQTSELNAGNNLVMAASEQIQVIGGQLNALGTAILSASNITLDAAEETSITESTRSRESVSGIGTSVSKDEITLGGMQLTEHTKTERVTETTLQGTSINAGNLVMLADQDISILASKVTVEHEAILQAEGDITIGGRQEEKITETIEQTDTTTITAGVRNAYVDAALAVQGVYEATKALDDANDAYRDAKRRVERGELAESALKDYEINRAAAAAQLAQAQIAAGGAVAGAATAASSSMGTGFYASVGAEHTSTTTQTSVTQNQWQGSSISAGSLSLNSTNATIQGSDISAGLLNLGSQNVLITAGLSETQTRTSSSTDTKTASFGTNGNASLGASNQQSESQSSSTAHVNSRISVGHLTSNSDNLSLIGADVQAQTANLNVGNLTVESLQDTYSSSNSSRGNSVGAGFGSNGLSSINAGYNQGSGQAEGALVNNQTQLLIADGENSQITAQHTSLTGGLIANASRDEQGNYTDHGQLNLTTGTLSVAHLEDSSSSRQSGFGIQTSLGVQQNESGNRELSGGSSTLSMNNQGQVTEGLTQATLGLGNIQVGGQTLSNNPDDNNTFEGLNRDLSQSQITTLDQQTGGLNAGITIDHRLLSLDGINEILDQQSNFLDNSKTVIGGATADLARVTAVVGSALDLSLDQASNAWDTVGRGQALAYTEDGKLAGNVEDMRDGTIQDGQMLQDGLQGVANFINPDDGQQVRITEGATTSEGRAVYGAAHEDSNTMFVDIEGNRLNSLVNTVAHEGMHLNGAGETNATVTGYMTDLAYRVNAWANSDQISEHRIDPQQTPVGIQDLAAHQALLAGNNELYRALDDRGELDHRQAPLEAISYIREEGRVDRYMALINADRPENEQLTREQALQEMDRGLAAFEDNDWASAHGRNEVFEGFLAQELASDPAGTFTDNHGQTHALFAPTEESRADSQAGLLTLFSEYGSNQEVNEYLGNIHLPVEGAAGLYQQGYSQGYEQAGLDFSLTGDAGTLLQGVIGLPAYLYQSATSNEVGPLDDARMASYNNSLLLLQGRPDDAGFIAGYTDSETARLTWVGTAAGGGTGAILNRALGALAAPHGSSGRSATNAGTFPDSIFSSKAPKLTAPGTRILEGQHINDRGRVEPWRAHYDDYGRQIGRSDYNAGNMAQDIPSTHYHTREYSAEFPMGRSTGDHIPGEYKP</sequence>
<feature type="compositionally biased region" description="Low complexity" evidence="2">
    <location>
        <begin position="1122"/>
        <end position="1144"/>
    </location>
</feature>
<dbReference type="InterPro" id="IPR025157">
    <property type="entry name" value="Hemagglutinin_rpt"/>
</dbReference>
<feature type="region of interest" description="Disordered" evidence="2">
    <location>
        <begin position="1121"/>
        <end position="1148"/>
    </location>
</feature>
<organism evidence="4 5">
    <name type="scientific">Marinospirillum alkaliphilum DSM 21637</name>
    <dbReference type="NCBI Taxonomy" id="1122209"/>
    <lineage>
        <taxon>Bacteria</taxon>
        <taxon>Pseudomonadati</taxon>
        <taxon>Pseudomonadota</taxon>
        <taxon>Gammaproteobacteria</taxon>
        <taxon>Oceanospirillales</taxon>
        <taxon>Oceanospirillaceae</taxon>
        <taxon>Marinospirillum</taxon>
    </lineage>
</organism>
<dbReference type="Gene3D" id="2.160.20.10">
    <property type="entry name" value="Single-stranded right-handed beta-helix, Pectin lyase-like"/>
    <property type="match status" value="1"/>
</dbReference>
<dbReference type="InterPro" id="IPR012334">
    <property type="entry name" value="Pectin_lyas_fold"/>
</dbReference>
<evidence type="ECO:0000313" key="5">
    <source>
        <dbReference type="Proteomes" id="UP000182350"/>
    </source>
</evidence>
<feature type="domain" description="Filamentous haemagglutinin FhaB/tRNA nuclease CdiA-like TPS" evidence="3">
    <location>
        <begin position="59"/>
        <end position="179"/>
    </location>
</feature>
<dbReference type="STRING" id="1122209.SAMN02745752_02356"/>
<keyword evidence="1" id="KW-0175">Coiled coil</keyword>
<dbReference type="OrthoDB" id="2664633at2"/>
<dbReference type="SUPFAM" id="SSF56954">
    <property type="entry name" value="Outer membrane efflux proteins (OEP)"/>
    <property type="match status" value="1"/>
</dbReference>
<evidence type="ECO:0000256" key="1">
    <source>
        <dbReference type="SAM" id="Coils"/>
    </source>
</evidence>
<evidence type="ECO:0000313" key="4">
    <source>
        <dbReference type="EMBL" id="SFX63786.1"/>
    </source>
</evidence>
<keyword evidence="5" id="KW-1185">Reference proteome</keyword>
<evidence type="ECO:0000259" key="3">
    <source>
        <dbReference type="SMART" id="SM00912"/>
    </source>
</evidence>
<dbReference type="Pfam" id="PF13332">
    <property type="entry name" value="Fil_haemagg_2"/>
    <property type="match status" value="4"/>
</dbReference>
<feature type="coiled-coil region" evidence="1">
    <location>
        <begin position="1523"/>
        <end position="1567"/>
    </location>
</feature>
<dbReference type="RefSeq" id="WP_072326681.1">
    <property type="nucleotide sequence ID" value="NZ_FPJW01000008.1"/>
</dbReference>
<dbReference type="SUPFAM" id="SSF51126">
    <property type="entry name" value="Pectin lyase-like"/>
    <property type="match status" value="1"/>
</dbReference>
<dbReference type="EMBL" id="FPJW01000008">
    <property type="protein sequence ID" value="SFX63786.1"/>
    <property type="molecule type" value="Genomic_DNA"/>
</dbReference>
<dbReference type="SMART" id="SM00912">
    <property type="entry name" value="Haemagg_act"/>
    <property type="match status" value="1"/>
</dbReference>
<accession>A0A1K1YP49</accession>
<evidence type="ECO:0000256" key="2">
    <source>
        <dbReference type="SAM" id="MobiDB-lite"/>
    </source>
</evidence>
<feature type="region of interest" description="Disordered" evidence="2">
    <location>
        <begin position="1653"/>
        <end position="1695"/>
    </location>
</feature>
<dbReference type="InterPro" id="IPR011050">
    <property type="entry name" value="Pectin_lyase_fold/virulence"/>
</dbReference>
<reference evidence="4 5" key="1">
    <citation type="submission" date="2016-11" db="EMBL/GenBank/DDBJ databases">
        <authorList>
            <person name="Jaros S."/>
            <person name="Januszkiewicz K."/>
            <person name="Wedrychowicz H."/>
        </authorList>
    </citation>
    <scope>NUCLEOTIDE SEQUENCE [LARGE SCALE GENOMIC DNA]</scope>
    <source>
        <strain evidence="4 5">DSM 21637</strain>
    </source>
</reference>
<feature type="region of interest" description="Disordered" evidence="2">
    <location>
        <begin position="2414"/>
        <end position="2436"/>
    </location>
</feature>
<feature type="compositionally biased region" description="Polar residues" evidence="2">
    <location>
        <begin position="1653"/>
        <end position="1679"/>
    </location>
</feature>
<dbReference type="NCBIfam" id="TIGR01731">
    <property type="entry name" value="fil_hemag_20aa"/>
    <property type="match status" value="7"/>
</dbReference>
<feature type="region of interest" description="Disordered" evidence="2">
    <location>
        <begin position="1853"/>
        <end position="1873"/>
    </location>
</feature>
<protein>
    <submittedName>
        <fullName evidence="4">Filamentous hemagglutinin family N-terminal domain-containing protein</fullName>
    </submittedName>
</protein>
<name>A0A1K1YP49_9GAMM</name>